<dbReference type="GO" id="GO:0004497">
    <property type="term" value="F:monooxygenase activity"/>
    <property type="evidence" value="ECO:0007669"/>
    <property type="project" value="UniProtKB-KW"/>
</dbReference>
<evidence type="ECO:0000256" key="2">
    <source>
        <dbReference type="ARBA" id="ARBA00022630"/>
    </source>
</evidence>
<keyword evidence="7" id="KW-1185">Reference proteome</keyword>
<dbReference type="Pfam" id="PF03060">
    <property type="entry name" value="NMO"/>
    <property type="match status" value="1"/>
</dbReference>
<evidence type="ECO:0000313" key="7">
    <source>
        <dbReference type="Proteomes" id="UP000751614"/>
    </source>
</evidence>
<comment type="caution">
    <text evidence="6">The sequence shown here is derived from an EMBL/GenBank/DDBJ whole genome shotgun (WGS) entry which is preliminary data.</text>
</comment>
<name>A0ABY2WKW4_9FLAO</name>
<accession>A0ABY2WKW4</accession>
<evidence type="ECO:0000256" key="5">
    <source>
        <dbReference type="ARBA" id="ARBA00023033"/>
    </source>
</evidence>
<dbReference type="Proteomes" id="UP000751614">
    <property type="component" value="Unassembled WGS sequence"/>
</dbReference>
<dbReference type="PANTHER" id="PTHR42747">
    <property type="entry name" value="NITRONATE MONOOXYGENASE-RELATED"/>
    <property type="match status" value="1"/>
</dbReference>
<dbReference type="SUPFAM" id="SSF51412">
    <property type="entry name" value="Inosine monophosphate dehydrogenase (IMPDH)"/>
    <property type="match status" value="1"/>
</dbReference>
<dbReference type="InterPro" id="IPR013785">
    <property type="entry name" value="Aldolase_TIM"/>
</dbReference>
<evidence type="ECO:0000256" key="3">
    <source>
        <dbReference type="ARBA" id="ARBA00022643"/>
    </source>
</evidence>
<dbReference type="InterPro" id="IPR004136">
    <property type="entry name" value="NMO"/>
</dbReference>
<dbReference type="Gene3D" id="3.20.20.70">
    <property type="entry name" value="Aldolase class I"/>
    <property type="match status" value="1"/>
</dbReference>
<keyword evidence="2" id="KW-0285">Flavoprotein</keyword>
<dbReference type="EMBL" id="VCNI01000002">
    <property type="protein sequence ID" value="TMU55177.1"/>
    <property type="molecule type" value="Genomic_DNA"/>
</dbReference>
<evidence type="ECO:0000256" key="1">
    <source>
        <dbReference type="ARBA" id="ARBA00009881"/>
    </source>
</evidence>
<protein>
    <submittedName>
        <fullName evidence="6">Nitronate monooxygenase</fullName>
    </submittedName>
</protein>
<keyword evidence="4" id="KW-0560">Oxidoreductase</keyword>
<proteinExistence type="inferred from homology"/>
<organism evidence="6 7">
    <name type="scientific">Flagellimonas algicola</name>
    <dbReference type="NCBI Taxonomy" id="2583815"/>
    <lineage>
        <taxon>Bacteria</taxon>
        <taxon>Pseudomonadati</taxon>
        <taxon>Bacteroidota</taxon>
        <taxon>Flavobacteriia</taxon>
        <taxon>Flavobacteriales</taxon>
        <taxon>Flavobacteriaceae</taxon>
        <taxon>Flagellimonas</taxon>
    </lineage>
</organism>
<dbReference type="CDD" id="cd04730">
    <property type="entry name" value="NPD_like"/>
    <property type="match status" value="1"/>
</dbReference>
<keyword evidence="5 6" id="KW-0503">Monooxygenase</keyword>
<gene>
    <name evidence="6" type="ORF">FGG15_13420</name>
</gene>
<reference evidence="6 7" key="1">
    <citation type="submission" date="2019-05" db="EMBL/GenBank/DDBJ databases">
        <title>Flagellimonas sp. AsT0115, sp. nov., isolated from a marine red algae, Asparagopsis taxiformis.</title>
        <authorList>
            <person name="Kim J."/>
            <person name="Jeong S.E."/>
            <person name="Jeon C.O."/>
        </authorList>
    </citation>
    <scope>NUCLEOTIDE SEQUENCE [LARGE SCALE GENOMIC DNA]</scope>
    <source>
        <strain evidence="6 7">AsT0115</strain>
    </source>
</reference>
<dbReference type="RefSeq" id="WP_138837061.1">
    <property type="nucleotide sequence ID" value="NZ_VCNI01000002.1"/>
</dbReference>
<evidence type="ECO:0000313" key="6">
    <source>
        <dbReference type="EMBL" id="TMU55177.1"/>
    </source>
</evidence>
<keyword evidence="3" id="KW-0288">FMN</keyword>
<evidence type="ECO:0000256" key="4">
    <source>
        <dbReference type="ARBA" id="ARBA00023002"/>
    </source>
</evidence>
<comment type="similarity">
    <text evidence="1">Belongs to the nitronate monooxygenase family. NMO class I subfamily.</text>
</comment>
<sequence length="353" mass="38487">MWNKTKVSELLNIEYPIIQGPFGGRFSTAKLVSTVSNLGGMGSFGLNAYQPEEIMEVSKEIQKRTDKPYALNLWVPLKNDPVKTFTNEDFAAVKKQFLPLFKAENVEDPDTVSSNGPDYEYQIEAVIQTKPPVASFIFGMPDSDVIKEFKKGGSRIIGTATTVEEAQFIEERGADLVVATGNAAGGHRAAFLKPDAKSFLETQDLLPKTLEKVKIPVIAAGGITTSKDIIKMFALGASGVQLGTVFLATEESGASGVHKNQLFSRTGYETTLTKVFTGRYGRVIKSPFVADNVNTKGAPYPLQSSFLAPLRKKYAESGKMDLMAFWAGQPTEILRHKSAGELFISLVNELNVS</sequence>
<dbReference type="PANTHER" id="PTHR42747:SF4">
    <property type="entry name" value="BLR1330 PROTEIN"/>
    <property type="match status" value="1"/>
</dbReference>